<keyword evidence="3" id="KW-1185">Reference proteome</keyword>
<protein>
    <submittedName>
        <fullName evidence="2">Uncharacterized protein</fullName>
    </submittedName>
</protein>
<evidence type="ECO:0000313" key="3">
    <source>
        <dbReference type="Proteomes" id="UP001596392"/>
    </source>
</evidence>
<accession>A0ABW2GU16</accession>
<dbReference type="RefSeq" id="WP_376805823.1">
    <property type="nucleotide sequence ID" value="NZ_JBHTAC010000006.1"/>
</dbReference>
<sequence>MRHAHSPGAHRARRAGLVTAAATAALAVVMTMLLNLTGGVAMAATLFSDNFNSGSATYGSTTTSSGPATTARWT</sequence>
<gene>
    <name evidence="2" type="ORF">ACFQO7_08085</name>
</gene>
<dbReference type="Proteomes" id="UP001596392">
    <property type="component" value="Unassembled WGS sequence"/>
</dbReference>
<comment type="caution">
    <text evidence="2">The sequence shown here is derived from an EMBL/GenBank/DDBJ whole genome shotgun (WGS) entry which is preliminary data.</text>
</comment>
<name>A0ABW2GU16_9ACTN</name>
<organism evidence="2 3">
    <name type="scientific">Catellatospora aurea</name>
    <dbReference type="NCBI Taxonomy" id="1337874"/>
    <lineage>
        <taxon>Bacteria</taxon>
        <taxon>Bacillati</taxon>
        <taxon>Actinomycetota</taxon>
        <taxon>Actinomycetes</taxon>
        <taxon>Micromonosporales</taxon>
        <taxon>Micromonosporaceae</taxon>
        <taxon>Catellatospora</taxon>
    </lineage>
</organism>
<dbReference type="EMBL" id="JBHTAC010000006">
    <property type="protein sequence ID" value="MFC7242439.1"/>
    <property type="molecule type" value="Genomic_DNA"/>
</dbReference>
<proteinExistence type="predicted"/>
<evidence type="ECO:0000313" key="2">
    <source>
        <dbReference type="EMBL" id="MFC7242439.1"/>
    </source>
</evidence>
<reference evidence="3" key="1">
    <citation type="journal article" date="2019" name="Int. J. Syst. Evol. Microbiol.">
        <title>The Global Catalogue of Microorganisms (GCM) 10K type strain sequencing project: providing services to taxonomists for standard genome sequencing and annotation.</title>
        <authorList>
            <consortium name="The Broad Institute Genomics Platform"/>
            <consortium name="The Broad Institute Genome Sequencing Center for Infectious Disease"/>
            <person name="Wu L."/>
            <person name="Ma J."/>
        </authorList>
    </citation>
    <scope>NUCLEOTIDE SEQUENCE [LARGE SCALE GENOMIC DNA]</scope>
    <source>
        <strain evidence="3">CGMCC 1.9106</strain>
    </source>
</reference>
<feature type="region of interest" description="Disordered" evidence="1">
    <location>
        <begin position="55"/>
        <end position="74"/>
    </location>
</feature>
<evidence type="ECO:0000256" key="1">
    <source>
        <dbReference type="SAM" id="MobiDB-lite"/>
    </source>
</evidence>